<dbReference type="Proteomes" id="UP001595900">
    <property type="component" value="Unassembled WGS sequence"/>
</dbReference>
<proteinExistence type="predicted"/>
<reference evidence="4" key="1">
    <citation type="journal article" date="2019" name="Int. J. Syst. Evol. Microbiol.">
        <title>The Global Catalogue of Microorganisms (GCM) 10K type strain sequencing project: providing services to taxonomists for standard genome sequencing and annotation.</title>
        <authorList>
            <consortium name="The Broad Institute Genomics Platform"/>
            <consortium name="The Broad Institute Genome Sequencing Center for Infectious Disease"/>
            <person name="Wu L."/>
            <person name="Ma J."/>
        </authorList>
    </citation>
    <scope>NUCLEOTIDE SEQUENCE [LARGE SCALE GENOMIC DNA]</scope>
    <source>
        <strain evidence="4">CGMCC 1.10363</strain>
    </source>
</reference>
<evidence type="ECO:0000313" key="4">
    <source>
        <dbReference type="Proteomes" id="UP001595900"/>
    </source>
</evidence>
<evidence type="ECO:0000259" key="2">
    <source>
        <dbReference type="Pfam" id="PF10756"/>
    </source>
</evidence>
<comment type="caution">
    <text evidence="3">The sequence shown here is derived from an EMBL/GenBank/DDBJ whole genome shotgun (WGS) entry which is preliminary data.</text>
</comment>
<feature type="domain" description="Low molecular weight protein antigen 6 PH" evidence="2">
    <location>
        <begin position="60"/>
        <end position="108"/>
    </location>
</feature>
<keyword evidence="1" id="KW-0472">Membrane</keyword>
<dbReference type="InterPro" id="IPR019692">
    <property type="entry name" value="CFP-6_PH"/>
</dbReference>
<accession>A0ABV8Q2N6</accession>
<evidence type="ECO:0000313" key="3">
    <source>
        <dbReference type="EMBL" id="MFC4241908.1"/>
    </source>
</evidence>
<keyword evidence="1" id="KW-1133">Transmembrane helix</keyword>
<dbReference type="Pfam" id="PF10756">
    <property type="entry name" value="bPH_6"/>
    <property type="match status" value="1"/>
</dbReference>
<feature type="transmembrane region" description="Helical" evidence="1">
    <location>
        <begin position="39"/>
        <end position="58"/>
    </location>
</feature>
<evidence type="ECO:0000256" key="1">
    <source>
        <dbReference type="SAM" id="Phobius"/>
    </source>
</evidence>
<feature type="transmembrane region" description="Helical" evidence="1">
    <location>
        <begin position="12"/>
        <end position="33"/>
    </location>
</feature>
<keyword evidence="1" id="KW-0812">Transmembrane</keyword>
<sequence length="203" mass="21854">MNESVVLRPRFGIVITCLVWAVVVVCCIALFVQGDGFGALRYLPLFLLAGYLCWMLFWSPAVRIGTAGVVLRNIARSRDVSWAAIRDVDTKYTLTLDTPAGRLSAWAAPAPSRFAGMRAAKAELGHLPESTYGPGNSVRLGDIPSSDSGLAALHVRRQWERLRDAGALTAAPLEGTGVTTHWHRVELIVLGALVLASVAAQSF</sequence>
<protein>
    <submittedName>
        <fullName evidence="3">PH domain-containing protein</fullName>
    </submittedName>
</protein>
<organism evidence="3 4">
    <name type="scientific">Gryllotalpicola reticulitermitis</name>
    <dbReference type="NCBI Taxonomy" id="1184153"/>
    <lineage>
        <taxon>Bacteria</taxon>
        <taxon>Bacillati</taxon>
        <taxon>Actinomycetota</taxon>
        <taxon>Actinomycetes</taxon>
        <taxon>Micrococcales</taxon>
        <taxon>Microbacteriaceae</taxon>
        <taxon>Gryllotalpicola</taxon>
    </lineage>
</organism>
<dbReference type="RefSeq" id="WP_390226668.1">
    <property type="nucleotide sequence ID" value="NZ_JBHSCN010000002.1"/>
</dbReference>
<gene>
    <name evidence="3" type="ORF">ACFOYW_00870</name>
</gene>
<name>A0ABV8Q2N6_9MICO</name>
<dbReference type="EMBL" id="JBHSCN010000002">
    <property type="protein sequence ID" value="MFC4241908.1"/>
    <property type="molecule type" value="Genomic_DNA"/>
</dbReference>
<keyword evidence="4" id="KW-1185">Reference proteome</keyword>